<dbReference type="Gene3D" id="3.40.50.880">
    <property type="match status" value="1"/>
</dbReference>
<proteinExistence type="predicted"/>
<dbReference type="Pfam" id="PF00117">
    <property type="entry name" value="GATase"/>
    <property type="match status" value="1"/>
</dbReference>
<dbReference type="InterPro" id="IPR029062">
    <property type="entry name" value="Class_I_gatase-like"/>
</dbReference>
<dbReference type="HOGENOM" id="CLU_014340_1_0_11"/>
<dbReference type="eggNOG" id="COG0512">
    <property type="taxonomic scope" value="Bacteria"/>
</dbReference>
<accession>I7KJY2</accession>
<dbReference type="InterPro" id="IPR006221">
    <property type="entry name" value="TrpG/PapA_dom"/>
</dbReference>
<keyword evidence="2" id="KW-0315">Glutamine amidotransferase</keyword>
<dbReference type="PANTHER" id="PTHR43418:SF2">
    <property type="entry name" value="BIFUNCTIONAL PROTEIN TRPGD"/>
    <property type="match status" value="1"/>
</dbReference>
<evidence type="ECO:0000256" key="3">
    <source>
        <dbReference type="ARBA" id="ARBA00023239"/>
    </source>
</evidence>
<evidence type="ECO:0000313" key="6">
    <source>
        <dbReference type="EMBL" id="CCI83940.1"/>
    </source>
</evidence>
<name>I7KJY2_9CORY</name>
<keyword evidence="8" id="KW-1185">Reference proteome</keyword>
<feature type="domain" description="Glutamine amidotransferase" evidence="5">
    <location>
        <begin position="8"/>
        <end position="209"/>
    </location>
</feature>
<dbReference type="EMBL" id="CAJZ01000176">
    <property type="protein sequence ID" value="CCI83940.1"/>
    <property type="molecule type" value="Genomic_DNA"/>
</dbReference>
<keyword evidence="3 6" id="KW-0456">Lyase</keyword>
<dbReference type="GO" id="GO:0004048">
    <property type="term" value="F:anthranilate phosphoribosyltransferase activity"/>
    <property type="evidence" value="ECO:0007669"/>
    <property type="project" value="TreeGrafter"/>
</dbReference>
<gene>
    <name evidence="6" type="primary">trpG</name>
    <name evidence="6" type="ORF">BN46_1215</name>
    <name evidence="7" type="ORF">HMPREF9719_01816</name>
</gene>
<dbReference type="GO" id="GO:0000162">
    <property type="term" value="P:L-tryptophan biosynthetic process"/>
    <property type="evidence" value="ECO:0007669"/>
    <property type="project" value="TreeGrafter"/>
</dbReference>
<sequence length="229" mass="23561">MTSTPTIVLVDNRDSFVYNLLDACATVTAERGARLSVVRNSVSPEEVLALEPSLVVLSPGPGHPSTSGRLPEIVDACFERGVPLLGICLGFQAILEHFGGQVGRCGAVHGVTDDIALTLSGEGSPLFRGLAGGSGAAPTLPVARYHSLGCRRAPRHVEALAWGTSEQGPVLMAGQTRSRAAGGPGPSVGFQFHPESILSPVGPSLLERTIDALLNEAPTPGAGRAATND</sequence>
<dbReference type="PROSITE" id="PS51273">
    <property type="entry name" value="GATASE_TYPE_1"/>
    <property type="match status" value="1"/>
</dbReference>
<dbReference type="CDD" id="cd01743">
    <property type="entry name" value="GATase1_Anthranilate_Synthase"/>
    <property type="match status" value="1"/>
</dbReference>
<dbReference type="EMBL" id="AHAE01000085">
    <property type="protein sequence ID" value="EJZ81238.1"/>
    <property type="molecule type" value="Genomic_DNA"/>
</dbReference>
<evidence type="ECO:0000256" key="1">
    <source>
        <dbReference type="ARBA" id="ARBA00012266"/>
    </source>
</evidence>
<reference evidence="6 9" key="1">
    <citation type="journal article" date="2012" name="J. Bacteriol.">
        <title>Draft Genome Sequence of Turicella otitidis ATCC 51513, Isolated from Middle Ear Fluid from a Child with Otitis Media.</title>
        <authorList>
            <person name="Brinkrolf K."/>
            <person name="Schneider J."/>
            <person name="Knecht M."/>
            <person name="Ruckert C."/>
            <person name="Tauch A."/>
        </authorList>
    </citation>
    <scope>NUCLEOTIDE SEQUENCE [LARGE SCALE GENOMIC DNA]</scope>
    <source>
        <strain evidence="6 9">ATCC 51513</strain>
    </source>
</reference>
<dbReference type="SUPFAM" id="SSF52317">
    <property type="entry name" value="Class I glutamine amidotransferase-like"/>
    <property type="match status" value="1"/>
</dbReference>
<dbReference type="GO" id="GO:0004049">
    <property type="term" value="F:anthranilate synthase activity"/>
    <property type="evidence" value="ECO:0007669"/>
    <property type="project" value="UniProtKB-EC"/>
</dbReference>
<protein>
    <recommendedName>
        <fullName evidence="1">anthranilate synthase</fullName>
        <ecNumber evidence="1">4.1.3.27</ecNumber>
    </recommendedName>
</protein>
<dbReference type="PRINTS" id="PR00096">
    <property type="entry name" value="GATASE"/>
</dbReference>
<dbReference type="InterPro" id="IPR050472">
    <property type="entry name" value="Anth_synth/Amidotransfase"/>
</dbReference>
<dbReference type="AlphaFoldDB" id="I7KJY2"/>
<evidence type="ECO:0000259" key="5">
    <source>
        <dbReference type="Pfam" id="PF00117"/>
    </source>
</evidence>
<dbReference type="EC" id="4.1.3.27" evidence="1"/>
<dbReference type="RefSeq" id="WP_004601706.1">
    <property type="nucleotide sequence ID" value="NZ_HF541868.1"/>
</dbReference>
<organism evidence="6 9">
    <name type="scientific">Corynebacterium otitidis ATCC 51513</name>
    <dbReference type="NCBI Taxonomy" id="883169"/>
    <lineage>
        <taxon>Bacteria</taxon>
        <taxon>Bacillati</taxon>
        <taxon>Actinomycetota</taxon>
        <taxon>Actinomycetes</taxon>
        <taxon>Mycobacteriales</taxon>
        <taxon>Corynebacteriaceae</taxon>
        <taxon>Corynebacterium</taxon>
    </lineage>
</organism>
<reference evidence="7 8" key="2">
    <citation type="submission" date="2012-08" db="EMBL/GenBank/DDBJ databases">
        <title>The Genome Sequence of Turicella otitidis ATCC 51513.</title>
        <authorList>
            <consortium name="The Broad Institute Genome Sequencing Platform"/>
            <person name="Earl A."/>
            <person name="Ward D."/>
            <person name="Feldgarden M."/>
            <person name="Gevers D."/>
            <person name="Huys G."/>
            <person name="Walker B."/>
            <person name="Young S.K."/>
            <person name="Zeng Q."/>
            <person name="Gargeya S."/>
            <person name="Fitzgerald M."/>
            <person name="Haas B."/>
            <person name="Abouelleil A."/>
            <person name="Alvarado L."/>
            <person name="Arachchi H.M."/>
            <person name="Berlin A.M."/>
            <person name="Chapman S.B."/>
            <person name="Goldberg J."/>
            <person name="Griggs A."/>
            <person name="Gujja S."/>
            <person name="Hansen M."/>
            <person name="Howarth C."/>
            <person name="Imamovic A."/>
            <person name="Larimer J."/>
            <person name="McCowen C."/>
            <person name="Montmayeur A."/>
            <person name="Murphy C."/>
            <person name="Neiman D."/>
            <person name="Pearson M."/>
            <person name="Priest M."/>
            <person name="Roberts A."/>
            <person name="Saif S."/>
            <person name="Shea T."/>
            <person name="Sisk P."/>
            <person name="Sykes S."/>
            <person name="Wortman J."/>
            <person name="Nusbaum C."/>
            <person name="Birren B."/>
        </authorList>
    </citation>
    <scope>NUCLEOTIDE SEQUENCE [LARGE SCALE GENOMIC DNA]</scope>
    <source>
        <strain evidence="7 8">ATCC 51513</strain>
    </source>
</reference>
<dbReference type="GO" id="GO:0002047">
    <property type="term" value="P:phenazine biosynthetic process"/>
    <property type="evidence" value="ECO:0007669"/>
    <property type="project" value="TreeGrafter"/>
</dbReference>
<evidence type="ECO:0000256" key="2">
    <source>
        <dbReference type="ARBA" id="ARBA00022962"/>
    </source>
</evidence>
<dbReference type="Proteomes" id="UP000006078">
    <property type="component" value="Unassembled WGS sequence"/>
</dbReference>
<dbReference type="STRING" id="29321.AAV33_02750"/>
<dbReference type="OrthoDB" id="9803598at2"/>
<dbReference type="PANTHER" id="PTHR43418">
    <property type="entry name" value="MULTIFUNCTIONAL TRYPTOPHAN BIOSYNTHESIS PROTEIN-RELATED"/>
    <property type="match status" value="1"/>
</dbReference>
<evidence type="ECO:0000256" key="4">
    <source>
        <dbReference type="ARBA" id="ARBA00047683"/>
    </source>
</evidence>
<evidence type="ECO:0000313" key="8">
    <source>
        <dbReference type="Proteomes" id="UP000006078"/>
    </source>
</evidence>
<comment type="caution">
    <text evidence="6">The sequence shown here is derived from an EMBL/GenBank/DDBJ whole genome shotgun (WGS) entry which is preliminary data.</text>
</comment>
<dbReference type="GO" id="GO:0005829">
    <property type="term" value="C:cytosol"/>
    <property type="evidence" value="ECO:0007669"/>
    <property type="project" value="TreeGrafter"/>
</dbReference>
<evidence type="ECO:0000313" key="7">
    <source>
        <dbReference type="EMBL" id="EJZ81238.1"/>
    </source>
</evidence>
<dbReference type="PRINTS" id="PR00097">
    <property type="entry name" value="ANTSNTHASEII"/>
</dbReference>
<dbReference type="Proteomes" id="UP000011016">
    <property type="component" value="Unassembled WGS sequence"/>
</dbReference>
<comment type="catalytic activity">
    <reaction evidence="4">
        <text>chorismate + L-glutamine = anthranilate + pyruvate + L-glutamate + H(+)</text>
        <dbReference type="Rhea" id="RHEA:21732"/>
        <dbReference type="ChEBI" id="CHEBI:15361"/>
        <dbReference type="ChEBI" id="CHEBI:15378"/>
        <dbReference type="ChEBI" id="CHEBI:16567"/>
        <dbReference type="ChEBI" id="CHEBI:29748"/>
        <dbReference type="ChEBI" id="CHEBI:29985"/>
        <dbReference type="ChEBI" id="CHEBI:58359"/>
        <dbReference type="EC" id="4.1.3.27"/>
    </reaction>
</comment>
<dbReference type="InterPro" id="IPR017926">
    <property type="entry name" value="GATASE"/>
</dbReference>
<evidence type="ECO:0000313" key="9">
    <source>
        <dbReference type="Proteomes" id="UP000011016"/>
    </source>
</evidence>